<proteinExistence type="inferred from homology"/>
<dbReference type="Pfam" id="PF00076">
    <property type="entry name" value="RRM_1"/>
    <property type="match status" value="2"/>
</dbReference>
<evidence type="ECO:0000256" key="4">
    <source>
        <dbReference type="ARBA" id="ARBA00022664"/>
    </source>
</evidence>
<dbReference type="Pfam" id="PF01535">
    <property type="entry name" value="PPR"/>
    <property type="match status" value="2"/>
</dbReference>
<dbReference type="PROSITE" id="PS51375">
    <property type="entry name" value="PPR"/>
    <property type="match status" value="1"/>
</dbReference>
<dbReference type="InterPro" id="IPR035979">
    <property type="entry name" value="RBD_domain_sf"/>
</dbReference>
<comment type="subcellular location">
    <subcellularLocation>
        <location evidence="1">Nucleus speckle</location>
    </subcellularLocation>
    <subcellularLocation>
        <location evidence="2">Nucleus</location>
        <location evidence="2">Nucleoplasm</location>
    </subcellularLocation>
</comment>
<feature type="region of interest" description="Disordered" evidence="13">
    <location>
        <begin position="440"/>
        <end position="464"/>
    </location>
</feature>
<accession>A0A2U1N1M0</accession>
<protein>
    <recommendedName>
        <fullName evidence="14">RRM domain-containing protein</fullName>
    </recommendedName>
</protein>
<dbReference type="EMBL" id="PKPP01003833">
    <property type="protein sequence ID" value="PWA67425.1"/>
    <property type="molecule type" value="Genomic_DNA"/>
</dbReference>
<feature type="repeat" description="PPR" evidence="12">
    <location>
        <begin position="628"/>
        <end position="657"/>
    </location>
</feature>
<evidence type="ECO:0000313" key="16">
    <source>
        <dbReference type="Proteomes" id="UP000245207"/>
    </source>
</evidence>
<dbReference type="NCBIfam" id="TIGR00756">
    <property type="entry name" value="PPR"/>
    <property type="match status" value="1"/>
</dbReference>
<dbReference type="CDD" id="cd12602">
    <property type="entry name" value="RRM2_SF2_plant_like"/>
    <property type="match status" value="1"/>
</dbReference>
<keyword evidence="5" id="KW-0747">Spliceosome</keyword>
<dbReference type="AlphaFoldDB" id="A0A2U1N1M0"/>
<evidence type="ECO:0000256" key="7">
    <source>
        <dbReference type="ARBA" id="ARBA00022884"/>
    </source>
</evidence>
<dbReference type="InterPro" id="IPR050374">
    <property type="entry name" value="RRT5_SRSF_SR"/>
</dbReference>
<dbReference type="GO" id="GO:0005681">
    <property type="term" value="C:spliceosomal complex"/>
    <property type="evidence" value="ECO:0007669"/>
    <property type="project" value="UniProtKB-KW"/>
</dbReference>
<feature type="domain" description="RRM" evidence="14">
    <location>
        <begin position="199"/>
        <end position="274"/>
    </location>
</feature>
<evidence type="ECO:0000256" key="11">
    <source>
        <dbReference type="PROSITE-ProRule" id="PRU00176"/>
    </source>
</evidence>
<dbReference type="Proteomes" id="UP000245207">
    <property type="component" value="Unassembled WGS sequence"/>
</dbReference>
<evidence type="ECO:0000259" key="14">
    <source>
        <dbReference type="PROSITE" id="PS50102"/>
    </source>
</evidence>
<dbReference type="GO" id="GO:0003729">
    <property type="term" value="F:mRNA binding"/>
    <property type="evidence" value="ECO:0007669"/>
    <property type="project" value="TreeGrafter"/>
</dbReference>
<evidence type="ECO:0000256" key="5">
    <source>
        <dbReference type="ARBA" id="ARBA00022728"/>
    </source>
</evidence>
<dbReference type="GO" id="GO:0005737">
    <property type="term" value="C:cytoplasm"/>
    <property type="evidence" value="ECO:0007669"/>
    <property type="project" value="TreeGrafter"/>
</dbReference>
<keyword evidence="6" id="KW-0677">Repeat</keyword>
<evidence type="ECO:0000256" key="12">
    <source>
        <dbReference type="PROSITE-ProRule" id="PRU00708"/>
    </source>
</evidence>
<dbReference type="Gene3D" id="1.25.40.10">
    <property type="entry name" value="Tetratricopeptide repeat domain"/>
    <property type="match status" value="1"/>
</dbReference>
<evidence type="ECO:0000256" key="2">
    <source>
        <dbReference type="ARBA" id="ARBA00004642"/>
    </source>
</evidence>
<dbReference type="GO" id="GO:0016607">
    <property type="term" value="C:nuclear speck"/>
    <property type="evidence" value="ECO:0007669"/>
    <property type="project" value="UniProtKB-SubCell"/>
</dbReference>
<dbReference type="STRING" id="35608.A0A2U1N1M0"/>
<dbReference type="FunFam" id="3.30.70.330:FF:000062">
    <property type="entry name" value="serine/arginine-rich splicing factor SR34A-like"/>
    <property type="match status" value="1"/>
</dbReference>
<sequence>MFTEWFELNKREPEARGLTYAQIPQKYVWHEKERIWKLRKQKKSIGRMVYSNPASGDRYYLRLTLTIAKGPESFQHLMTVNKITYQTFKEVCFAYGLLNDDKELTNAISEARFWALAPQLRDLFVTILLFCEIEELLHRFGRSLAEFAELPRPNPKLLTNMDNRLIREALDFDMKTSKEGMFVLEKEVGLGKMSSRSSRTLYVGNLPGDIREREVEDLFYKYGPIVHIDLKVPPRPPGFAFVEFEEARDADDAIRGRDGYDFDGHRLRVELAHGGRVLVTGLPSSASWQDLKDHMRKAGDVCFTQVFREGTETTGIADYTNYDDMKYAIRKLDDTEFRNAFSRAYIRDHMRKAGDVCFTQVFREGTETTGIADYTNYDDMKYAIRKLDDTEFRNAFSRAYIRALGSEFLKRNVWILNSVVSETFADPLQDPDLLYRLKSPKAKSSRRSRSLSKSASPRSGTKRRSLSRSHLTIYDLSLGLYDVLQTGFVRFLLKGGRFEFRKESAMKCLVRMLWLIMQLFRLLVSTGSLKTRKICLTVYEKEFSYMEFYDGHCKAGQLSLAEELFSRIGDMKNSNGFVGFLLKGGRFEFRKESAMKCLIRMLWLIMQLFRFLVTFTELDSSLIPIPSKIVSWNAMIDGHCKAGQLSLAEELFSRIGD</sequence>
<keyword evidence="16" id="KW-1185">Reference proteome</keyword>
<evidence type="ECO:0000256" key="1">
    <source>
        <dbReference type="ARBA" id="ARBA00004324"/>
    </source>
</evidence>
<feature type="compositionally biased region" description="Basic residues" evidence="13">
    <location>
        <begin position="440"/>
        <end position="450"/>
    </location>
</feature>
<evidence type="ECO:0000256" key="10">
    <source>
        <dbReference type="ARBA" id="ARBA00061121"/>
    </source>
</evidence>
<evidence type="ECO:0000256" key="13">
    <source>
        <dbReference type="SAM" id="MobiDB-lite"/>
    </source>
</evidence>
<keyword evidence="9" id="KW-0539">Nucleus</keyword>
<name>A0A2U1N1M0_ARTAN</name>
<dbReference type="InterPro" id="IPR000504">
    <property type="entry name" value="RRM_dom"/>
</dbReference>
<dbReference type="InterPro" id="IPR002885">
    <property type="entry name" value="PPR_rpt"/>
</dbReference>
<dbReference type="GO" id="GO:0006397">
    <property type="term" value="P:mRNA processing"/>
    <property type="evidence" value="ECO:0007669"/>
    <property type="project" value="UniProtKB-KW"/>
</dbReference>
<dbReference type="InterPro" id="IPR011990">
    <property type="entry name" value="TPR-like_helical_dom_sf"/>
</dbReference>
<dbReference type="PANTHER" id="PTHR23003">
    <property type="entry name" value="RNA RECOGNITION MOTIF RRM DOMAIN CONTAINING PROTEIN"/>
    <property type="match status" value="1"/>
</dbReference>
<dbReference type="CDD" id="cd12599">
    <property type="entry name" value="RRM1_SF2_plant_like"/>
    <property type="match status" value="1"/>
</dbReference>
<dbReference type="SUPFAM" id="SSF54928">
    <property type="entry name" value="RNA-binding domain, RBD"/>
    <property type="match status" value="2"/>
</dbReference>
<dbReference type="OrthoDB" id="1099063at2759"/>
<comment type="similarity">
    <text evidence="10">Belongs to the splicing factor SR family. SR subfamily.</text>
</comment>
<organism evidence="15 16">
    <name type="scientific">Artemisia annua</name>
    <name type="common">Sweet wormwood</name>
    <dbReference type="NCBI Taxonomy" id="35608"/>
    <lineage>
        <taxon>Eukaryota</taxon>
        <taxon>Viridiplantae</taxon>
        <taxon>Streptophyta</taxon>
        <taxon>Embryophyta</taxon>
        <taxon>Tracheophyta</taxon>
        <taxon>Spermatophyta</taxon>
        <taxon>Magnoliopsida</taxon>
        <taxon>eudicotyledons</taxon>
        <taxon>Gunneridae</taxon>
        <taxon>Pentapetalae</taxon>
        <taxon>asterids</taxon>
        <taxon>campanulids</taxon>
        <taxon>Asterales</taxon>
        <taxon>Asteraceae</taxon>
        <taxon>Asteroideae</taxon>
        <taxon>Anthemideae</taxon>
        <taxon>Artemisiinae</taxon>
        <taxon>Artemisia</taxon>
    </lineage>
</organism>
<dbReference type="PROSITE" id="PS50102">
    <property type="entry name" value="RRM"/>
    <property type="match status" value="1"/>
</dbReference>
<dbReference type="GO" id="GO:0008380">
    <property type="term" value="P:RNA splicing"/>
    <property type="evidence" value="ECO:0007669"/>
    <property type="project" value="UniProtKB-KW"/>
</dbReference>
<reference evidence="15 16" key="1">
    <citation type="journal article" date="2018" name="Mol. Plant">
        <title>The genome of Artemisia annua provides insight into the evolution of Asteraceae family and artemisinin biosynthesis.</title>
        <authorList>
            <person name="Shen Q."/>
            <person name="Zhang L."/>
            <person name="Liao Z."/>
            <person name="Wang S."/>
            <person name="Yan T."/>
            <person name="Shi P."/>
            <person name="Liu M."/>
            <person name="Fu X."/>
            <person name="Pan Q."/>
            <person name="Wang Y."/>
            <person name="Lv Z."/>
            <person name="Lu X."/>
            <person name="Zhang F."/>
            <person name="Jiang W."/>
            <person name="Ma Y."/>
            <person name="Chen M."/>
            <person name="Hao X."/>
            <person name="Li L."/>
            <person name="Tang Y."/>
            <person name="Lv G."/>
            <person name="Zhou Y."/>
            <person name="Sun X."/>
            <person name="Brodelius P.E."/>
            <person name="Rose J.K.C."/>
            <person name="Tang K."/>
        </authorList>
    </citation>
    <scope>NUCLEOTIDE SEQUENCE [LARGE SCALE GENOMIC DNA]</scope>
    <source>
        <strain evidence="16">cv. Huhao1</strain>
        <tissue evidence="15">Leaf</tissue>
    </source>
</reference>
<comment type="caution">
    <text evidence="15">The sequence shown here is derived from an EMBL/GenBank/DDBJ whole genome shotgun (WGS) entry which is preliminary data.</text>
</comment>
<keyword evidence="8" id="KW-0508">mRNA splicing</keyword>
<dbReference type="Gene3D" id="3.30.70.330">
    <property type="match status" value="3"/>
</dbReference>
<keyword evidence="4" id="KW-0507">mRNA processing</keyword>
<keyword evidence="3" id="KW-0597">Phosphoprotein</keyword>
<evidence type="ECO:0000256" key="3">
    <source>
        <dbReference type="ARBA" id="ARBA00022553"/>
    </source>
</evidence>
<dbReference type="PANTHER" id="PTHR23003:SF62">
    <property type="entry name" value="SERINE_ARGININE (SR)-TYPE SHUTTLING MRNA BINDING PROTEIN NPL3"/>
    <property type="match status" value="1"/>
</dbReference>
<evidence type="ECO:0000256" key="6">
    <source>
        <dbReference type="ARBA" id="ARBA00022737"/>
    </source>
</evidence>
<gene>
    <name evidence="15" type="ORF">CTI12_AA314830</name>
</gene>
<dbReference type="SMART" id="SM00360">
    <property type="entry name" value="RRM"/>
    <property type="match status" value="2"/>
</dbReference>
<keyword evidence="7 11" id="KW-0694">RNA-binding</keyword>
<dbReference type="InterPro" id="IPR012677">
    <property type="entry name" value="Nucleotide-bd_a/b_plait_sf"/>
</dbReference>
<evidence type="ECO:0000256" key="9">
    <source>
        <dbReference type="ARBA" id="ARBA00023242"/>
    </source>
</evidence>
<evidence type="ECO:0000313" key="15">
    <source>
        <dbReference type="EMBL" id="PWA67425.1"/>
    </source>
</evidence>
<evidence type="ECO:0000256" key="8">
    <source>
        <dbReference type="ARBA" id="ARBA00023187"/>
    </source>
</evidence>